<evidence type="ECO:0000256" key="1">
    <source>
        <dbReference type="ARBA" id="ARBA00004651"/>
    </source>
</evidence>
<dbReference type="PANTHER" id="PTHR30443:SF2">
    <property type="entry name" value="PHOSPHOETHANOLAMINE TRANSFERASE EPTC"/>
    <property type="match status" value="1"/>
</dbReference>
<feature type="domain" description="Sulfatase N-terminal" evidence="8">
    <location>
        <begin position="233"/>
        <end position="514"/>
    </location>
</feature>
<keyword evidence="6 7" id="KW-0472">Membrane</keyword>
<evidence type="ECO:0000259" key="8">
    <source>
        <dbReference type="Pfam" id="PF00884"/>
    </source>
</evidence>
<evidence type="ECO:0000313" key="10">
    <source>
        <dbReference type="Proteomes" id="UP000029578"/>
    </source>
</evidence>
<proteinExistence type="predicted"/>
<comment type="subcellular location">
    <subcellularLocation>
        <location evidence="1">Cell membrane</location>
        <topology evidence="1">Multi-pass membrane protein</topology>
    </subcellularLocation>
</comment>
<keyword evidence="4 7" id="KW-0812">Transmembrane</keyword>
<feature type="transmembrane region" description="Helical" evidence="7">
    <location>
        <begin position="126"/>
        <end position="149"/>
    </location>
</feature>
<evidence type="ECO:0000313" key="9">
    <source>
        <dbReference type="EMBL" id="KGF44814.1"/>
    </source>
</evidence>
<reference evidence="9 10" key="1">
    <citation type="submission" date="2014-07" db="EMBL/GenBank/DDBJ databases">
        <authorList>
            <person name="McCorrison J."/>
            <person name="Sanka R."/>
            <person name="Torralba M."/>
            <person name="Gillis M."/>
            <person name="Haft D.H."/>
            <person name="Methe B."/>
            <person name="Sutton G."/>
            <person name="Nelson K.E."/>
        </authorList>
    </citation>
    <scope>NUCLEOTIDE SEQUENCE [LARGE SCALE GENOMIC DNA]</scope>
    <source>
        <strain evidence="9 10">DNF00666</strain>
    </source>
</reference>
<evidence type="ECO:0000256" key="5">
    <source>
        <dbReference type="ARBA" id="ARBA00022989"/>
    </source>
</evidence>
<dbReference type="InterPro" id="IPR017850">
    <property type="entry name" value="Alkaline_phosphatase_core_sf"/>
</dbReference>
<feature type="transmembrane region" description="Helical" evidence="7">
    <location>
        <begin position="74"/>
        <end position="99"/>
    </location>
</feature>
<protein>
    <submittedName>
        <fullName evidence="9">Metal-dependent hydrolase</fullName>
    </submittedName>
</protein>
<evidence type="ECO:0000256" key="3">
    <source>
        <dbReference type="ARBA" id="ARBA00022679"/>
    </source>
</evidence>
<keyword evidence="3" id="KW-0808">Transferase</keyword>
<dbReference type="EMBL" id="JRNS01000473">
    <property type="protein sequence ID" value="KGF44814.1"/>
    <property type="molecule type" value="Genomic_DNA"/>
</dbReference>
<dbReference type="Gene3D" id="3.40.720.10">
    <property type="entry name" value="Alkaline Phosphatase, subunit A"/>
    <property type="match status" value="1"/>
</dbReference>
<keyword evidence="2" id="KW-1003">Cell membrane</keyword>
<dbReference type="GO" id="GO:0016787">
    <property type="term" value="F:hydrolase activity"/>
    <property type="evidence" value="ECO:0007669"/>
    <property type="project" value="UniProtKB-KW"/>
</dbReference>
<evidence type="ECO:0000256" key="4">
    <source>
        <dbReference type="ARBA" id="ARBA00022692"/>
    </source>
</evidence>
<feature type="transmembrane region" description="Helical" evidence="7">
    <location>
        <begin position="44"/>
        <end position="67"/>
    </location>
</feature>
<name>A0A096CHS3_9BACT</name>
<dbReference type="InterPro" id="IPR058130">
    <property type="entry name" value="PEA_transf_C"/>
</dbReference>
<evidence type="ECO:0000256" key="2">
    <source>
        <dbReference type="ARBA" id="ARBA00022475"/>
    </source>
</evidence>
<feature type="transmembrane region" description="Helical" evidence="7">
    <location>
        <begin position="21"/>
        <end position="38"/>
    </location>
</feature>
<dbReference type="Pfam" id="PF00884">
    <property type="entry name" value="Sulfatase"/>
    <property type="match status" value="1"/>
</dbReference>
<dbReference type="Proteomes" id="UP000029578">
    <property type="component" value="Unassembled WGS sequence"/>
</dbReference>
<dbReference type="GO" id="GO:0016776">
    <property type="term" value="F:phosphotransferase activity, phosphate group as acceptor"/>
    <property type="evidence" value="ECO:0007669"/>
    <property type="project" value="TreeGrafter"/>
</dbReference>
<dbReference type="CDD" id="cd16017">
    <property type="entry name" value="LptA"/>
    <property type="match status" value="1"/>
</dbReference>
<accession>A0A096CHS3</accession>
<feature type="transmembrane region" description="Helical" evidence="7">
    <location>
        <begin position="161"/>
        <end position="184"/>
    </location>
</feature>
<dbReference type="InterPro" id="IPR040423">
    <property type="entry name" value="PEA_transferase"/>
</dbReference>
<keyword evidence="9" id="KW-0378">Hydrolase</keyword>
<dbReference type="InterPro" id="IPR000917">
    <property type="entry name" value="Sulfatase_N"/>
</dbReference>
<evidence type="ECO:0000256" key="6">
    <source>
        <dbReference type="ARBA" id="ARBA00023136"/>
    </source>
</evidence>
<dbReference type="GO" id="GO:0009244">
    <property type="term" value="P:lipopolysaccharide core region biosynthetic process"/>
    <property type="evidence" value="ECO:0007669"/>
    <property type="project" value="TreeGrafter"/>
</dbReference>
<dbReference type="AlphaFoldDB" id="A0A096CHS3"/>
<dbReference type="GO" id="GO:0005886">
    <property type="term" value="C:plasma membrane"/>
    <property type="evidence" value="ECO:0007669"/>
    <property type="project" value="UniProtKB-SubCell"/>
</dbReference>
<sequence length="552" mass="63924">MSCIQQNKLLSSFLNLCGKKSFTYLFLLNLISNSAYAYTYHPFIALLMIVCLSGSMAFLETLLFSFLRKKRLLGILYLIFVVIVYTLLILTDYFCIFNFQTTFNQDKLDILRETTSKETKEFLQTYISFGLLSVGIIGILLLHGILLFLSFVIANKKIIRGFFAILTVIGFIGWGFMIVCYAKFHNGFTIPQYTSVTRIAYSYHVSKQRLDEIKQLYTVCKHIPVSQIFSDRPNVIVLIGESASIYHSELFGYKFSTTPNLKRMEAEGNLIAFDNAVSVDDHTHGAMESVFSLDSLHTGFNKTPLFPAVYKNGKYSTYCYDNQYFVGGINFLSDPILSQLMFTTRNKTGYPYDEDLIHTIKVSKVPSLYVIHLLGQHYTYTKRYPKKWNKFQAREYDGKRWNERQRMLIAQYDNATLYNDFVIASIINKFKNTNSVLIYFSDHGEEVFELRDYNGHGNAALSPDLRYQIRVPLMIWMSDSYKKCHKKIYDKAISNKHTPIITDDVSHTILGIGGMSTPFYKPQRDFLNDKYNKKKHRIVLNTIDYDSYNPEK</sequence>
<dbReference type="PANTHER" id="PTHR30443">
    <property type="entry name" value="INNER MEMBRANE PROTEIN"/>
    <property type="match status" value="1"/>
</dbReference>
<comment type="caution">
    <text evidence="9">The sequence shown here is derived from an EMBL/GenBank/DDBJ whole genome shotgun (WGS) entry which is preliminary data.</text>
</comment>
<dbReference type="SUPFAM" id="SSF53649">
    <property type="entry name" value="Alkaline phosphatase-like"/>
    <property type="match status" value="1"/>
</dbReference>
<evidence type="ECO:0000256" key="7">
    <source>
        <dbReference type="SAM" id="Phobius"/>
    </source>
</evidence>
<organism evidence="9 10">
    <name type="scientific">Prevotella melaninogenica DNF00666</name>
    <dbReference type="NCBI Taxonomy" id="1401073"/>
    <lineage>
        <taxon>Bacteria</taxon>
        <taxon>Pseudomonadati</taxon>
        <taxon>Bacteroidota</taxon>
        <taxon>Bacteroidia</taxon>
        <taxon>Bacteroidales</taxon>
        <taxon>Prevotellaceae</taxon>
        <taxon>Prevotella</taxon>
    </lineage>
</organism>
<keyword evidence="5 7" id="KW-1133">Transmembrane helix</keyword>
<gene>
    <name evidence="9" type="ORF">HMPREF0661_10120</name>
</gene>